<gene>
    <name evidence="3" type="ORF">MNEG_7466</name>
</gene>
<evidence type="ECO:0000256" key="2">
    <source>
        <dbReference type="SAM" id="SignalP"/>
    </source>
</evidence>
<evidence type="ECO:0000313" key="3">
    <source>
        <dbReference type="EMBL" id="KIZ00495.1"/>
    </source>
</evidence>
<evidence type="ECO:0000313" key="4">
    <source>
        <dbReference type="Proteomes" id="UP000054498"/>
    </source>
</evidence>
<dbReference type="GeneID" id="25740342"/>
<accession>A0A0D2MB45</accession>
<evidence type="ECO:0000256" key="1">
    <source>
        <dbReference type="SAM" id="MobiDB-lite"/>
    </source>
</evidence>
<dbReference type="EMBL" id="KK101541">
    <property type="protein sequence ID" value="KIZ00495.1"/>
    <property type="molecule type" value="Genomic_DNA"/>
</dbReference>
<feature type="compositionally biased region" description="Low complexity" evidence="1">
    <location>
        <begin position="86"/>
        <end position="95"/>
    </location>
</feature>
<organism evidence="3 4">
    <name type="scientific">Monoraphidium neglectum</name>
    <dbReference type="NCBI Taxonomy" id="145388"/>
    <lineage>
        <taxon>Eukaryota</taxon>
        <taxon>Viridiplantae</taxon>
        <taxon>Chlorophyta</taxon>
        <taxon>core chlorophytes</taxon>
        <taxon>Chlorophyceae</taxon>
        <taxon>CS clade</taxon>
        <taxon>Sphaeropleales</taxon>
        <taxon>Selenastraceae</taxon>
        <taxon>Monoraphidium</taxon>
    </lineage>
</organism>
<keyword evidence="4" id="KW-1185">Reference proteome</keyword>
<name>A0A0D2MB45_9CHLO</name>
<proteinExistence type="predicted"/>
<sequence>MLGLLLIPSALPAPLKAGGLTAPVRRTLSERTTTMFMPRAINAIPGNTAVTTPVERPSLPAQPSSASHLDDADMSPQGVAVGGAGSTHAAATATGQAGGGTSASARRGSWPRTLGEEPAAAAESNATVSEGRGRTSFSSAPASPSPVTSAVTSAVTALPADIISALAPEQGGLLG</sequence>
<dbReference type="Proteomes" id="UP000054498">
    <property type="component" value="Unassembled WGS sequence"/>
</dbReference>
<dbReference type="AlphaFoldDB" id="A0A0D2MB45"/>
<feature type="region of interest" description="Disordered" evidence="1">
    <location>
        <begin position="49"/>
        <end position="147"/>
    </location>
</feature>
<reference evidence="3 4" key="1">
    <citation type="journal article" date="2013" name="BMC Genomics">
        <title>Reconstruction of the lipid metabolism for the microalga Monoraphidium neglectum from its genome sequence reveals characteristics suitable for biofuel production.</title>
        <authorList>
            <person name="Bogen C."/>
            <person name="Al-Dilaimi A."/>
            <person name="Albersmeier A."/>
            <person name="Wichmann J."/>
            <person name="Grundmann M."/>
            <person name="Rupp O."/>
            <person name="Lauersen K.J."/>
            <person name="Blifernez-Klassen O."/>
            <person name="Kalinowski J."/>
            <person name="Goesmann A."/>
            <person name="Mussgnug J.H."/>
            <person name="Kruse O."/>
        </authorList>
    </citation>
    <scope>NUCLEOTIDE SEQUENCE [LARGE SCALE GENOMIC DNA]</scope>
    <source>
        <strain evidence="3 4">SAG 48.87</strain>
    </source>
</reference>
<dbReference type="RefSeq" id="XP_013899514.1">
    <property type="nucleotide sequence ID" value="XM_014044060.1"/>
</dbReference>
<feature type="compositionally biased region" description="Low complexity" evidence="1">
    <location>
        <begin position="138"/>
        <end position="147"/>
    </location>
</feature>
<feature type="signal peptide" evidence="2">
    <location>
        <begin position="1"/>
        <end position="17"/>
    </location>
</feature>
<keyword evidence="2" id="KW-0732">Signal</keyword>
<feature type="chain" id="PRO_5002258649" evidence="2">
    <location>
        <begin position="18"/>
        <end position="175"/>
    </location>
</feature>
<protein>
    <submittedName>
        <fullName evidence="3">Uncharacterized protein</fullName>
    </submittedName>
</protein>
<dbReference type="KEGG" id="mng:MNEG_7466"/>